<evidence type="ECO:0000256" key="15">
    <source>
        <dbReference type="ARBA" id="ARBA00049360"/>
    </source>
</evidence>
<keyword evidence="21" id="KW-0347">Helicase</keyword>
<dbReference type="InterPro" id="IPR050520">
    <property type="entry name" value="INO80/SWR1_helicase"/>
</dbReference>
<feature type="region of interest" description="Disordered" evidence="17">
    <location>
        <begin position="730"/>
        <end position="750"/>
    </location>
</feature>
<feature type="domain" description="Helicase C-terminal" evidence="19">
    <location>
        <begin position="1518"/>
        <end position="1673"/>
    </location>
</feature>
<feature type="compositionally biased region" description="Low complexity" evidence="17">
    <location>
        <begin position="282"/>
        <end position="294"/>
    </location>
</feature>
<comment type="domain">
    <text evidence="16">The DBINO region is involved in binding to DNA.</text>
</comment>
<dbReference type="GO" id="GO:0004386">
    <property type="term" value="F:helicase activity"/>
    <property type="evidence" value="ECO:0007669"/>
    <property type="project" value="UniProtKB-KW"/>
</dbReference>
<feature type="domain" description="Helicase ATP-binding" evidence="18">
    <location>
        <begin position="941"/>
        <end position="1113"/>
    </location>
</feature>
<feature type="compositionally biased region" description="Low complexity" evidence="17">
    <location>
        <begin position="874"/>
        <end position="884"/>
    </location>
</feature>
<feature type="region of interest" description="Disordered" evidence="17">
    <location>
        <begin position="779"/>
        <end position="829"/>
    </location>
</feature>
<evidence type="ECO:0000256" key="12">
    <source>
        <dbReference type="ARBA" id="ARBA00023163"/>
    </source>
</evidence>
<dbReference type="InterPro" id="IPR038718">
    <property type="entry name" value="SNF2-like_sf"/>
</dbReference>
<feature type="compositionally biased region" description="Basic and acidic residues" evidence="17">
    <location>
        <begin position="151"/>
        <end position="166"/>
    </location>
</feature>
<accession>A0A0P1BHH2</accession>
<evidence type="ECO:0000256" key="8">
    <source>
        <dbReference type="ARBA" id="ARBA00023015"/>
    </source>
</evidence>
<evidence type="ECO:0000256" key="4">
    <source>
        <dbReference type="ARBA" id="ARBA00022741"/>
    </source>
</evidence>
<keyword evidence="10 16" id="KW-0238">DNA-binding</keyword>
<dbReference type="EMBL" id="CCYA01000272">
    <property type="protein sequence ID" value="CEH15787.1"/>
    <property type="molecule type" value="Genomic_DNA"/>
</dbReference>
<dbReference type="GO" id="GO:0016887">
    <property type="term" value="F:ATP hydrolysis activity"/>
    <property type="evidence" value="ECO:0007669"/>
    <property type="project" value="TreeGrafter"/>
</dbReference>
<dbReference type="PROSITE" id="PS51192">
    <property type="entry name" value="HELICASE_ATP_BIND_1"/>
    <property type="match status" value="1"/>
</dbReference>
<dbReference type="InterPro" id="IPR027417">
    <property type="entry name" value="P-loop_NTPase"/>
</dbReference>
<evidence type="ECO:0000256" key="10">
    <source>
        <dbReference type="ARBA" id="ARBA00023125"/>
    </source>
</evidence>
<reference evidence="21 22" key="1">
    <citation type="submission" date="2014-09" db="EMBL/GenBank/DDBJ databases">
        <authorList>
            <person name="Magalhaes I.L.F."/>
            <person name="Oliveira U."/>
            <person name="Santos F.R."/>
            <person name="Vidigal T.H.D.A."/>
            <person name="Brescovit A.D."/>
            <person name="Santos A.J."/>
        </authorList>
    </citation>
    <scope>NUCLEOTIDE SEQUENCE [LARGE SCALE GENOMIC DNA]</scope>
</reference>
<dbReference type="SMART" id="SM00490">
    <property type="entry name" value="HELICc"/>
    <property type="match status" value="1"/>
</dbReference>
<dbReference type="GO" id="GO:0042393">
    <property type="term" value="F:histone binding"/>
    <property type="evidence" value="ECO:0007669"/>
    <property type="project" value="TreeGrafter"/>
</dbReference>
<evidence type="ECO:0000256" key="6">
    <source>
        <dbReference type="ARBA" id="ARBA00022801"/>
    </source>
</evidence>
<evidence type="ECO:0000256" key="11">
    <source>
        <dbReference type="ARBA" id="ARBA00023159"/>
    </source>
</evidence>
<evidence type="ECO:0000259" key="19">
    <source>
        <dbReference type="PROSITE" id="PS51194"/>
    </source>
</evidence>
<dbReference type="FunFam" id="3.40.50.300:FF:001304">
    <property type="entry name" value="DNA helicase INO80"/>
    <property type="match status" value="1"/>
</dbReference>
<dbReference type="Gene3D" id="3.40.50.300">
    <property type="entry name" value="P-loop containing nucleotide triphosphate hydrolases"/>
    <property type="match status" value="2"/>
</dbReference>
<comment type="function">
    <text evidence="16">ATPase component of the INO80 complex which remodels chromatin by shifting nucleosomes and is involved in DNA repair.</text>
</comment>
<comment type="catalytic activity">
    <reaction evidence="15 16">
        <text>ATP + H2O = ADP + phosphate + H(+)</text>
        <dbReference type="Rhea" id="RHEA:13065"/>
        <dbReference type="ChEBI" id="CHEBI:15377"/>
        <dbReference type="ChEBI" id="CHEBI:15378"/>
        <dbReference type="ChEBI" id="CHEBI:30616"/>
        <dbReference type="ChEBI" id="CHEBI:43474"/>
        <dbReference type="ChEBI" id="CHEBI:456216"/>
    </reaction>
</comment>
<keyword evidence="5 16" id="KW-0227">DNA damage</keyword>
<evidence type="ECO:0000256" key="17">
    <source>
        <dbReference type="SAM" id="MobiDB-lite"/>
    </source>
</evidence>
<dbReference type="SUPFAM" id="SSF52540">
    <property type="entry name" value="P-loop containing nucleoside triphosphate hydrolases"/>
    <property type="match status" value="2"/>
</dbReference>
<dbReference type="InterPro" id="IPR001650">
    <property type="entry name" value="Helicase_C-like"/>
</dbReference>
<dbReference type="PANTHER" id="PTHR45685">
    <property type="entry name" value="HELICASE SRCAP-RELATED"/>
    <property type="match status" value="1"/>
</dbReference>
<dbReference type="SMART" id="SM00487">
    <property type="entry name" value="DEXDc"/>
    <property type="match status" value="1"/>
</dbReference>
<keyword evidence="6 16" id="KW-0378">Hydrolase</keyword>
<dbReference type="PROSITE" id="PS51413">
    <property type="entry name" value="DBINO"/>
    <property type="match status" value="1"/>
</dbReference>
<dbReference type="GO" id="GO:0006338">
    <property type="term" value="P:chromatin remodeling"/>
    <property type="evidence" value="ECO:0007669"/>
    <property type="project" value="UniProtKB-UniRule"/>
</dbReference>
<keyword evidence="4" id="KW-0547">Nucleotide-binding</keyword>
<dbReference type="InterPro" id="IPR020838">
    <property type="entry name" value="DBINO"/>
</dbReference>
<dbReference type="Pfam" id="PF00176">
    <property type="entry name" value="SNF2-rel_dom"/>
    <property type="match status" value="1"/>
</dbReference>
<organism evidence="21 22">
    <name type="scientific">Ceraceosorus bombacis</name>
    <dbReference type="NCBI Taxonomy" id="401625"/>
    <lineage>
        <taxon>Eukaryota</taxon>
        <taxon>Fungi</taxon>
        <taxon>Dikarya</taxon>
        <taxon>Basidiomycota</taxon>
        <taxon>Ustilaginomycotina</taxon>
        <taxon>Exobasidiomycetes</taxon>
        <taxon>Ceraceosorales</taxon>
        <taxon>Ceraceosoraceae</taxon>
        <taxon>Ceraceosorus</taxon>
    </lineage>
</organism>
<dbReference type="InterPro" id="IPR000330">
    <property type="entry name" value="SNF2_N"/>
</dbReference>
<feature type="region of interest" description="Disordered" evidence="17">
    <location>
        <begin position="1"/>
        <end position="456"/>
    </location>
</feature>
<keyword evidence="8" id="KW-0805">Transcription regulation</keyword>
<dbReference type="GO" id="GO:0005524">
    <property type="term" value="F:ATP binding"/>
    <property type="evidence" value="ECO:0007669"/>
    <property type="project" value="UniProtKB-UniRule"/>
</dbReference>
<feature type="compositionally biased region" description="Low complexity" evidence="17">
    <location>
        <begin position="1723"/>
        <end position="1741"/>
    </location>
</feature>
<evidence type="ECO:0000313" key="21">
    <source>
        <dbReference type="EMBL" id="CEH15787.1"/>
    </source>
</evidence>
<sequence>MAQRRHDAGPSSRYSDYHRREGRSSNLPPGWSDGSERHSYEYVDDRDRHPDPHVPSYSRQYVGARQDYPASAASRPRPTSREVEWEEHRRWEEDQMRRRSHEQSERVSARRGWSREASRGSHRSEYPDESSRGWSRPSMDVGSLSSSVHPSYDRGSRDRRPFEESRFPSYLRQSSPPPQARRDPSPEASPSKPGMSIMSLLGDNRSGTDSNTGPSPSPPRSEPVRDVSPPRHSAADLPFDPIRGERYEGRPSAYASPPRSRHRNGDLEGDLEKDNSELSPEPLAKAPAGLAGLLSQTRPDRNRTSAMPASMSHLLDGGGPRPSRPIPQSPSPSDHVDNEESHALTRLTSSSLSPPSQQAPKARINGTSKAIPWADSSAMEDDPVARSPSDEMEGSSPLSEAPAPPPPQEAAPPRKKLKLRAKPLQPKKSQLRAAAKIWDSDLSAEENRPQWEEEAQDYESQLAERFACIEQVYENSLTQKEEELGLHLSAMYAKRHAAIMRKVDHREKVEAKQRIARQKSRKEAQRKQRREREIEAELLGTLGEEPSGPSKAKTPSNGPAVVSKSAKAAVPTEGETGSGKGRKRKIDALAEQAATPLASPSLGVLPLEGDDGHDDESEAIFSRASTPDADEELATGIIPIDERREHVLAEAHRKIWTQIAKREIPKVYKSVQASSTNKSTYWRRISAVVQREAKRGSTRNTRTTKDLQLRARKVMREMLVFWKRNEKEEKELRRKADKEAMEKAKKEEELREAKRQARKLNFLITQTELYSHFVGNKLKTNEAEESEETSGSGGNKVIDPTPADGQAAGASSAPPLDSQPAGPAAGASAADLKDIDFDDEDETNLRAHARRNAEEAVLAAKQKAEAFDARKQAEQAAANANANGEDGEGRTIDQRDLGKAFDSDDMNFLNPSSMGAMDLKQPKMLTCALKDYQLKGLNWLANLYEQGINGILADEMGLGKTVQSISLMAYLAEVHNIWGPFLVIAPASTLHNWQQEIEKFVPNLKALPYWGNVKERALLRKFWNRKQISYHRDAPFHVLVTSYQLVVSDEKYFKRVRWQYMVLDEAQAIKSSSSNRWKSLLSFDCRNRLLLTGTPVQNSMQELWALLHFIMPSLFDSHDEFSEWFSKDIETHAGGESKGSTLNEHQLRRLHMILKPFMLRRIKKNVQNELGDKIEIDVFCDMSARQRMLYRGLRERVSIAELMDKASSQDEAGMKSLMNLVMQFRKVCNHPELFERADVLSPFAFARFAQSGALSREGDVLDCPDSTQSLITYELPKLICSGGGLLSTPAEESRAGFDTHYLGNLLNIWRTEYIHRSLDTSSSAFAPLRLLGQTASDGERAFHGAAVTNAMLSSGQESDLRDGTAFLQDDDFALSARRPFGLAFKALPASSAFAPSQVVPLHSVASNYGAKSILAGPDARFVPASAVAPPVQAFGSDRRFVETQERRKRDTLVQQMLFGLPTPALRESEDAVALARSALPGLPPKGLLDASPAHQLPGAGMQVPQMNKLIIDSSKLAHLDGLLRELKANGHRCLIYFQMTRMIDLMEEYLIFRNYKYLRLDGSSKISDRRDMVTDWQTKPEIFIFLLSTRAGGLGINLTAADTVIFYDHDWNPSNDSQAMDRAHRLGQTKQVTVYRLITKGTIDERIVKLARNKKEVQDIVVGNKAYSETGMAKPQEIVSLLLDDEELADQMLRRKQQEEAQSAQDKANQMRNLHAKRKLKTAQANAAAIASPAPAGPSWAVWDEDEDDFFGAKPPTRPSIVEVPASAPKKGRPSKNADATASPGPNGAAKKSRKSKTTDEGAGAEDSATAPSARPAKKSRKKAGADASGEVAPQKMNGEADSDVDVEHPSEQASTMMSIDDPDAY</sequence>
<feature type="region of interest" description="Disordered" evidence="17">
    <location>
        <begin position="503"/>
        <end position="616"/>
    </location>
</feature>
<dbReference type="GO" id="GO:0006281">
    <property type="term" value="P:DNA repair"/>
    <property type="evidence" value="ECO:0007669"/>
    <property type="project" value="UniProtKB-UniRule"/>
</dbReference>
<comment type="subcellular location">
    <subcellularLocation>
        <location evidence="1 16">Nucleus</location>
    </subcellularLocation>
</comment>
<dbReference type="PROSITE" id="PS51194">
    <property type="entry name" value="HELICASE_CTER"/>
    <property type="match status" value="1"/>
</dbReference>
<feature type="compositionally biased region" description="Basic and acidic residues" evidence="17">
    <location>
        <begin position="503"/>
        <end position="513"/>
    </location>
</feature>
<dbReference type="InterPro" id="IPR014001">
    <property type="entry name" value="Helicase_ATP-bd"/>
</dbReference>
<feature type="compositionally biased region" description="Basic and acidic residues" evidence="17">
    <location>
        <begin position="79"/>
        <end position="131"/>
    </location>
</feature>
<keyword evidence="13 16" id="KW-0234">DNA repair</keyword>
<feature type="compositionally biased region" description="Basic and acidic residues" evidence="17">
    <location>
        <begin position="34"/>
        <end position="52"/>
    </location>
</feature>
<evidence type="ECO:0000256" key="5">
    <source>
        <dbReference type="ARBA" id="ARBA00022763"/>
    </source>
</evidence>
<dbReference type="GO" id="GO:0031011">
    <property type="term" value="C:Ino80 complex"/>
    <property type="evidence" value="ECO:0007669"/>
    <property type="project" value="UniProtKB-UniRule"/>
</dbReference>
<evidence type="ECO:0000313" key="22">
    <source>
        <dbReference type="Proteomes" id="UP000054845"/>
    </source>
</evidence>
<feature type="compositionally biased region" description="Low complexity" evidence="17">
    <location>
        <begin position="820"/>
        <end position="829"/>
    </location>
</feature>
<dbReference type="Pfam" id="PF00271">
    <property type="entry name" value="Helicase_C"/>
    <property type="match status" value="1"/>
</dbReference>
<protein>
    <recommendedName>
        <fullName evidence="3 16">Chromatin-remodeling ATPase INO80</fullName>
        <ecNumber evidence="16">3.6.4.-</ecNumber>
    </recommendedName>
</protein>
<dbReference type="Proteomes" id="UP000054845">
    <property type="component" value="Unassembled WGS sequence"/>
</dbReference>
<keyword evidence="14" id="KW-0539">Nucleus</keyword>
<dbReference type="InterPro" id="IPR049730">
    <property type="entry name" value="SNF2/RAD54-like_C"/>
</dbReference>
<feature type="compositionally biased region" description="Basic and acidic residues" evidence="17">
    <location>
        <begin position="521"/>
        <end position="535"/>
    </location>
</feature>
<name>A0A0P1BHH2_9BASI</name>
<keyword evidence="7 16" id="KW-0067">ATP-binding</keyword>
<evidence type="ECO:0000256" key="9">
    <source>
        <dbReference type="ARBA" id="ARBA00023054"/>
    </source>
</evidence>
<keyword evidence="11" id="KW-0010">Activator</keyword>
<evidence type="ECO:0000259" key="20">
    <source>
        <dbReference type="PROSITE" id="PS51413"/>
    </source>
</evidence>
<evidence type="ECO:0000256" key="14">
    <source>
        <dbReference type="ARBA" id="ARBA00023242"/>
    </source>
</evidence>
<dbReference type="Gene3D" id="3.40.50.10810">
    <property type="entry name" value="Tandem AAA-ATPase domain"/>
    <property type="match status" value="1"/>
</dbReference>
<feature type="region of interest" description="Disordered" evidence="17">
    <location>
        <begin position="1718"/>
        <end position="1866"/>
    </location>
</feature>
<feature type="region of interest" description="Disordered" evidence="17">
    <location>
        <begin position="873"/>
        <end position="892"/>
    </location>
</feature>
<dbReference type="CDD" id="cd18793">
    <property type="entry name" value="SF2_C_SNF"/>
    <property type="match status" value="1"/>
</dbReference>
<dbReference type="OrthoDB" id="372624at2759"/>
<dbReference type="FunFam" id="3.40.50.10810:FF:000022">
    <property type="entry name" value="Blast:Putative DNA helicase Ino80"/>
    <property type="match status" value="1"/>
</dbReference>
<feature type="compositionally biased region" description="Low complexity" evidence="17">
    <location>
        <begin position="344"/>
        <end position="360"/>
    </location>
</feature>
<comment type="similarity">
    <text evidence="2 16">Belongs to the SNF2/RAD54 helicase family.</text>
</comment>
<dbReference type="Pfam" id="PF13892">
    <property type="entry name" value="DBINO"/>
    <property type="match status" value="1"/>
</dbReference>
<keyword evidence="22" id="KW-1185">Reference proteome</keyword>
<evidence type="ECO:0000259" key="18">
    <source>
        <dbReference type="PROSITE" id="PS51192"/>
    </source>
</evidence>
<feature type="domain" description="DBINO" evidence="20">
    <location>
        <begin position="655"/>
        <end position="780"/>
    </location>
</feature>
<proteinExistence type="inferred from homology"/>
<evidence type="ECO:0000256" key="16">
    <source>
        <dbReference type="RuleBase" id="RU368001"/>
    </source>
</evidence>
<feature type="compositionally biased region" description="Basic and acidic residues" evidence="17">
    <location>
        <begin position="263"/>
        <end position="276"/>
    </location>
</feature>
<dbReference type="STRING" id="401625.A0A0P1BHH2"/>
<dbReference type="EC" id="3.6.4.-" evidence="16"/>
<keyword evidence="9" id="KW-0175">Coiled coil</keyword>
<evidence type="ECO:0000256" key="13">
    <source>
        <dbReference type="ARBA" id="ARBA00023204"/>
    </source>
</evidence>
<comment type="subunit">
    <text evidence="16">Component of the INO80 chromatin-remodeling complex.</text>
</comment>
<feature type="compositionally biased region" description="Low complexity" evidence="17">
    <location>
        <begin position="560"/>
        <end position="570"/>
    </location>
</feature>
<evidence type="ECO:0000256" key="3">
    <source>
        <dbReference type="ARBA" id="ARBA00019805"/>
    </source>
</evidence>
<feature type="compositionally biased region" description="Basic and acidic residues" evidence="17">
    <location>
        <begin position="334"/>
        <end position="343"/>
    </location>
</feature>
<dbReference type="GO" id="GO:0003677">
    <property type="term" value="F:DNA binding"/>
    <property type="evidence" value="ECO:0007669"/>
    <property type="project" value="UniProtKB-UniRule"/>
</dbReference>
<evidence type="ECO:0000256" key="7">
    <source>
        <dbReference type="ARBA" id="ARBA00022840"/>
    </source>
</evidence>
<dbReference type="PANTHER" id="PTHR45685:SF2">
    <property type="entry name" value="CHROMATIN-REMODELING ATPASE INO80"/>
    <property type="match status" value="1"/>
</dbReference>
<evidence type="ECO:0000256" key="2">
    <source>
        <dbReference type="ARBA" id="ARBA00007025"/>
    </source>
</evidence>
<keyword evidence="12" id="KW-0804">Transcription</keyword>
<evidence type="ECO:0000256" key="1">
    <source>
        <dbReference type="ARBA" id="ARBA00004123"/>
    </source>
</evidence>